<dbReference type="InterPro" id="IPR007577">
    <property type="entry name" value="GlycoTrfase_DXD_sugar-bd_CS"/>
</dbReference>
<name>A0A1B6DS44_9HEMI</name>
<dbReference type="GO" id="GO:0006688">
    <property type="term" value="P:glycosphingolipid biosynthetic process"/>
    <property type="evidence" value="ECO:0007669"/>
    <property type="project" value="TreeGrafter"/>
</dbReference>
<evidence type="ECO:0000256" key="7">
    <source>
        <dbReference type="SAM" id="Phobius"/>
    </source>
</evidence>
<sequence length="405" mass="46082">LQNPYCLLHNDTNRVKHNAMKLRLHICLLVPFAFIFIYLVYYSTWGTNETNQYKYYEKSILEKSEKSISEKSEKSLSEKSEKSISEKSEKFDNYCYDDAVSDEELYIPLLEEITEDTVIFFIESKCHNGTEAVLSGREACAVESAANMNPDATVYVLFPTPVLLAAAQAPHIRSLLARPNVKFRRIFLADYTRDTPLESWYRRGTLRTSKFLPAHTSDVLRLLTLWKFGGIYLDLDTVTMKPLVDLVPFIAIANDHFLGSAAIGSHLTGIGHVVLSSALQEIRDHFRGDQWGFNGPALVTSILRSVCGLDKNDSIHIMNAERCQGFNVYPAKYFHPLPYYEWERYFTHDPSQASDTLATLNDSYTVHIWNKMSSDTRVVVGSSQPYSQLARVYCPEVYGNVGAEF</sequence>
<feature type="domain" description="Alpha 1,4-glycosyltransferase" evidence="8">
    <location>
        <begin position="269"/>
        <end position="399"/>
    </location>
</feature>
<keyword evidence="7" id="KW-1133">Transmembrane helix</keyword>
<reference evidence="9" key="1">
    <citation type="submission" date="2015-12" db="EMBL/GenBank/DDBJ databases">
        <title>De novo transcriptome assembly of four potential Pierce s Disease insect vectors from Arizona vineyards.</title>
        <authorList>
            <person name="Tassone E.E."/>
        </authorList>
    </citation>
    <scope>NUCLEOTIDE SEQUENCE</scope>
</reference>
<evidence type="ECO:0000259" key="8">
    <source>
        <dbReference type="Pfam" id="PF04572"/>
    </source>
</evidence>
<evidence type="ECO:0000313" key="9">
    <source>
        <dbReference type="EMBL" id="JAS28490.1"/>
    </source>
</evidence>
<comment type="subcellular location">
    <subcellularLocation>
        <location evidence="1">Golgi apparatus membrane</location>
        <topology evidence="1">Single-pass type II membrane protein</topology>
    </subcellularLocation>
</comment>
<dbReference type="InterPro" id="IPR007652">
    <property type="entry name" value="A1-4-GlycosylTfrase_dom"/>
</dbReference>
<dbReference type="PANTHER" id="PTHR12042">
    <property type="entry name" value="LACTOSYLCERAMIDE 4-ALPHA-GALACTOSYLTRANSFERASE ALPHA- 1,4-GALACTOSYLTRANSFERASE"/>
    <property type="match status" value="1"/>
</dbReference>
<dbReference type="GO" id="GO:0035248">
    <property type="term" value="F:alpha-1,4-N-acetylgalactosaminyltransferase activity"/>
    <property type="evidence" value="ECO:0007669"/>
    <property type="project" value="TreeGrafter"/>
</dbReference>
<comment type="similarity">
    <text evidence="2">Belongs to the glycosyltransferase 32 family.</text>
</comment>
<dbReference type="InterPro" id="IPR029044">
    <property type="entry name" value="Nucleotide-diphossugar_trans"/>
</dbReference>
<evidence type="ECO:0000256" key="5">
    <source>
        <dbReference type="ARBA" id="ARBA00023034"/>
    </source>
</evidence>
<proteinExistence type="inferred from homology"/>
<dbReference type="GO" id="GO:0000139">
    <property type="term" value="C:Golgi membrane"/>
    <property type="evidence" value="ECO:0007669"/>
    <property type="project" value="UniProtKB-SubCell"/>
</dbReference>
<protein>
    <recommendedName>
        <fullName evidence="8">Alpha 1,4-glycosyltransferase domain-containing protein</fullName>
    </recommendedName>
</protein>
<dbReference type="InterPro" id="IPR051981">
    <property type="entry name" value="Glycosyltransf_32"/>
</dbReference>
<dbReference type="Pfam" id="PF04488">
    <property type="entry name" value="Gly_transf_sug"/>
    <property type="match status" value="1"/>
</dbReference>
<evidence type="ECO:0000256" key="6">
    <source>
        <dbReference type="ARBA" id="ARBA00023136"/>
    </source>
</evidence>
<organism evidence="9">
    <name type="scientific">Clastoptera arizonana</name>
    <name type="common">Arizona spittle bug</name>
    <dbReference type="NCBI Taxonomy" id="38151"/>
    <lineage>
        <taxon>Eukaryota</taxon>
        <taxon>Metazoa</taxon>
        <taxon>Ecdysozoa</taxon>
        <taxon>Arthropoda</taxon>
        <taxon>Hexapoda</taxon>
        <taxon>Insecta</taxon>
        <taxon>Pterygota</taxon>
        <taxon>Neoptera</taxon>
        <taxon>Paraneoptera</taxon>
        <taxon>Hemiptera</taxon>
        <taxon>Auchenorrhyncha</taxon>
        <taxon>Cercopoidea</taxon>
        <taxon>Clastopteridae</taxon>
        <taxon>Clastoptera</taxon>
    </lineage>
</organism>
<dbReference type="EMBL" id="GEDC01008808">
    <property type="protein sequence ID" value="JAS28490.1"/>
    <property type="molecule type" value="Transcribed_RNA"/>
</dbReference>
<dbReference type="PANTHER" id="PTHR12042:SF21">
    <property type="entry name" value="ALPHA1,4-GALACTOSYLTRANSFERASE 1-RELATED"/>
    <property type="match status" value="1"/>
</dbReference>
<keyword evidence="5" id="KW-0333">Golgi apparatus</keyword>
<evidence type="ECO:0000256" key="1">
    <source>
        <dbReference type="ARBA" id="ARBA00004323"/>
    </source>
</evidence>
<dbReference type="Pfam" id="PF04572">
    <property type="entry name" value="Gb3_synth"/>
    <property type="match status" value="1"/>
</dbReference>
<dbReference type="SUPFAM" id="SSF53448">
    <property type="entry name" value="Nucleotide-diphospho-sugar transferases"/>
    <property type="match status" value="1"/>
</dbReference>
<dbReference type="AlphaFoldDB" id="A0A1B6DS44"/>
<keyword evidence="6 7" id="KW-0472">Membrane</keyword>
<dbReference type="Gene3D" id="3.90.550.20">
    <property type="match status" value="1"/>
</dbReference>
<evidence type="ECO:0000256" key="2">
    <source>
        <dbReference type="ARBA" id="ARBA00009003"/>
    </source>
</evidence>
<evidence type="ECO:0000256" key="3">
    <source>
        <dbReference type="ARBA" id="ARBA00022676"/>
    </source>
</evidence>
<feature type="non-terminal residue" evidence="9">
    <location>
        <position position="1"/>
    </location>
</feature>
<keyword evidence="4" id="KW-0808">Transferase</keyword>
<gene>
    <name evidence="9" type="ORF">g.7669</name>
</gene>
<keyword evidence="7" id="KW-0812">Transmembrane</keyword>
<keyword evidence="3" id="KW-0328">Glycosyltransferase</keyword>
<accession>A0A1B6DS44</accession>
<evidence type="ECO:0000256" key="4">
    <source>
        <dbReference type="ARBA" id="ARBA00022679"/>
    </source>
</evidence>
<feature type="transmembrane region" description="Helical" evidence="7">
    <location>
        <begin position="22"/>
        <end position="42"/>
    </location>
</feature>